<dbReference type="SUPFAM" id="SSF52540">
    <property type="entry name" value="P-loop containing nucleoside triphosphate hydrolases"/>
    <property type="match status" value="1"/>
</dbReference>
<organism evidence="2 3">
    <name type="scientific">Skeletonema marinoi</name>
    <dbReference type="NCBI Taxonomy" id="267567"/>
    <lineage>
        <taxon>Eukaryota</taxon>
        <taxon>Sar</taxon>
        <taxon>Stramenopiles</taxon>
        <taxon>Ochrophyta</taxon>
        <taxon>Bacillariophyta</taxon>
        <taxon>Coscinodiscophyceae</taxon>
        <taxon>Thalassiosirophycidae</taxon>
        <taxon>Thalassiosirales</taxon>
        <taxon>Skeletonemataceae</taxon>
        <taxon>Skeletonema</taxon>
        <taxon>Skeletonema marinoi-dohrnii complex</taxon>
    </lineage>
</organism>
<dbReference type="Gene3D" id="3.40.50.300">
    <property type="entry name" value="P-loop containing nucleotide triphosphate hydrolases"/>
    <property type="match status" value="1"/>
</dbReference>
<dbReference type="Proteomes" id="UP001224775">
    <property type="component" value="Unassembled WGS sequence"/>
</dbReference>
<evidence type="ECO:0008006" key="4">
    <source>
        <dbReference type="Google" id="ProtNLM"/>
    </source>
</evidence>
<proteinExistence type="predicted"/>
<keyword evidence="3" id="KW-1185">Reference proteome</keyword>
<evidence type="ECO:0000313" key="2">
    <source>
        <dbReference type="EMBL" id="KAK1737331.1"/>
    </source>
</evidence>
<reference evidence="2" key="1">
    <citation type="submission" date="2023-06" db="EMBL/GenBank/DDBJ databases">
        <title>Survivors Of The Sea: Transcriptome response of Skeletonema marinoi to long-term dormancy.</title>
        <authorList>
            <person name="Pinder M.I.M."/>
            <person name="Kourtchenko O."/>
            <person name="Robertson E.K."/>
            <person name="Larsson T."/>
            <person name="Maumus F."/>
            <person name="Osuna-Cruz C.M."/>
            <person name="Vancaester E."/>
            <person name="Stenow R."/>
            <person name="Vandepoele K."/>
            <person name="Ploug H."/>
            <person name="Bruchert V."/>
            <person name="Godhe A."/>
            <person name="Topel M."/>
        </authorList>
    </citation>
    <scope>NUCLEOTIDE SEQUENCE</scope>
    <source>
        <strain evidence="2">R05AC</strain>
    </source>
</reference>
<dbReference type="EMBL" id="JATAAI010000026">
    <property type="protein sequence ID" value="KAK1737331.1"/>
    <property type="molecule type" value="Genomic_DNA"/>
</dbReference>
<evidence type="ECO:0000313" key="3">
    <source>
        <dbReference type="Proteomes" id="UP001224775"/>
    </source>
</evidence>
<feature type="compositionally biased region" description="Polar residues" evidence="1">
    <location>
        <begin position="1"/>
        <end position="11"/>
    </location>
</feature>
<dbReference type="AlphaFoldDB" id="A0AAD8Y0I3"/>
<protein>
    <recommendedName>
        <fullName evidence="4">Sulfotransferase domain-containing protein</fullName>
    </recommendedName>
</protein>
<name>A0AAD8Y0I3_9STRA</name>
<dbReference type="InterPro" id="IPR027417">
    <property type="entry name" value="P-loop_NTPase"/>
</dbReference>
<comment type="caution">
    <text evidence="2">The sequence shown here is derived from an EMBL/GenBank/DDBJ whole genome shotgun (WGS) entry which is preliminary data.</text>
</comment>
<gene>
    <name evidence="2" type="ORF">QTG54_012198</name>
</gene>
<accession>A0AAD8Y0I3</accession>
<feature type="region of interest" description="Disordered" evidence="1">
    <location>
        <begin position="150"/>
        <end position="172"/>
    </location>
</feature>
<feature type="region of interest" description="Disordered" evidence="1">
    <location>
        <begin position="1"/>
        <end position="31"/>
    </location>
</feature>
<evidence type="ECO:0000256" key="1">
    <source>
        <dbReference type="SAM" id="MobiDB-lite"/>
    </source>
</evidence>
<sequence length="614" mass="70105">MAIMSNGQHLYTSRRSTTTTTAAAASSTNQKRIQKRKLIISNNNAAGIHPLPSSSSSNSTTTTMQQLLHRNSKKTACILTTLLCLSVTLQFLLVYHHDEVQSIMTTVTNEIVTDLEFIDEEMVDILNAAYEYNNKENENDIIISETIDKYTQQQQQQRDTGNNNNKKKQPGSWKQEFCGTCRFRDQEFNCNHRVEWVMKNKGKTEDEAMLENLKYCLKNQEHSDNGGGNAAASSLKSSNNWLDVIKQQKDNQHAPFKLLPKSQWDKYSMDPLQVLQRAGVDPNEGFVPSMRMMEARKAIRANIELEKQQAQLPSLTEIQSLYGTKPYILGLDRCQAYRDAVDPEFRLIGPAGLFNSATNLLAQLLRMNCINNARLKTKKYRPRDAPSGVKIQAPWGKHNPVFWRLHHEAKVGGAGTKQEDFLPIVMIKDPLTWMASMCRHSYEARWRHYPEHCPNLVANRFDKGKEVGETIPVFVKFATQHIGDEPIPDPKNRTFIHYDSLLELWNRWYTEWTAAEFPRLMVRFEDLLFHAEETISQICDCAGGQMRPRFRYVEDSAKGDTGPHAGSAGFLASLVTYGNSTKRMKDILTDEADYEFAKENLDEKLMKDFGYAPL</sequence>
<feature type="compositionally biased region" description="Low complexity" evidence="1">
    <location>
        <begin position="13"/>
        <end position="28"/>
    </location>
</feature>